<reference evidence="8" key="1">
    <citation type="submission" date="2016-08" db="EMBL/GenBank/DDBJ databases">
        <title>Complete Genome Seqeunce of Paenibacillus sp. BIHB 4019 from tea rhizoplane.</title>
        <authorList>
            <person name="Thakur R."/>
            <person name="Swarnkar M.K."/>
            <person name="Gulati A."/>
        </authorList>
    </citation>
    <scope>NUCLEOTIDE SEQUENCE [LARGE SCALE GENOMIC DNA]</scope>
    <source>
        <strain evidence="8">BIHB4019</strain>
    </source>
</reference>
<feature type="binding site" evidence="6">
    <location>
        <position position="278"/>
    </location>
    <ligand>
        <name>urate</name>
        <dbReference type="ChEBI" id="CHEBI:17775"/>
    </ligand>
</feature>
<evidence type="ECO:0000256" key="6">
    <source>
        <dbReference type="PIRSR" id="PIRSR000241-2"/>
    </source>
</evidence>
<comment type="catalytic activity">
    <reaction evidence="5 7">
        <text>urate + O2 + H2O = 5-hydroxyisourate + H2O2</text>
        <dbReference type="Rhea" id="RHEA:21368"/>
        <dbReference type="ChEBI" id="CHEBI:15377"/>
        <dbReference type="ChEBI" id="CHEBI:15379"/>
        <dbReference type="ChEBI" id="CHEBI:16240"/>
        <dbReference type="ChEBI" id="CHEBI:17775"/>
        <dbReference type="ChEBI" id="CHEBI:18072"/>
        <dbReference type="EC" id="1.7.3.3"/>
    </reaction>
</comment>
<feature type="binding site" evidence="6">
    <location>
        <position position="203"/>
    </location>
    <ligand>
        <name>urate</name>
        <dbReference type="ChEBI" id="CHEBI:17775"/>
    </ligand>
</feature>
<feature type="binding site" evidence="6">
    <location>
        <position position="278"/>
    </location>
    <ligand>
        <name>5-hydroxyisourate</name>
        <dbReference type="ChEBI" id="CHEBI:18072"/>
    </ligand>
</feature>
<dbReference type="Gene3D" id="3.10.270.10">
    <property type="entry name" value="Urate Oxidase"/>
    <property type="match status" value="1"/>
</dbReference>
<dbReference type="PIRSF" id="PIRSF000241">
    <property type="entry name" value="Urate_oxidase"/>
    <property type="match status" value="1"/>
</dbReference>
<sequence>MLKLGSGRTLYYGKGDVLTYRTYAAPLAVKRIPESAFTGDTNVIFAHNITFAVSGETLLTSFTKGDNTQVVATDSMKNFILRQTADFEGSTTEGLLAFISKQFLSRYPHIEAIELSADRIPFHTLEVADGSEGLVDSPLVYRRSHNDHASASMKLVRDGEEGAPVIVEHECAITDLQLIKVSGSSFYGFVRDEYTTLPESYDRPLFIFLNIYWSYADVEHAVDTVFGQYVAAEHIRDITHNVFHEYKTPSIQYLIYQVGLRILTRFPQLAEVRFESNNRTWETVVDHTEEDAAAVYTEPRPPFGFQGFTLTREDLENEEASS</sequence>
<evidence type="ECO:0000313" key="8">
    <source>
        <dbReference type="EMBL" id="ANY69547.1"/>
    </source>
</evidence>
<feature type="binding site" evidence="6">
    <location>
        <position position="252"/>
    </location>
    <ligand>
        <name>5-hydroxyisourate</name>
        <dbReference type="ChEBI" id="CHEBI:18072"/>
    </ligand>
</feature>
<evidence type="ECO:0000256" key="5">
    <source>
        <dbReference type="PIRNR" id="PIRNR000241"/>
    </source>
</evidence>
<accession>A0A1B2DPD0</accession>
<keyword evidence="4 5" id="KW-0560">Oxidoreductase</keyword>
<dbReference type="GO" id="GO:0004846">
    <property type="term" value="F:urate oxidase activity"/>
    <property type="evidence" value="ECO:0007669"/>
    <property type="project" value="UniProtKB-EC"/>
</dbReference>
<organism evidence="8">
    <name type="scientific">Paenibacillus sp. BIHB 4019</name>
    <dbReference type="NCBI Taxonomy" id="1870819"/>
    <lineage>
        <taxon>Bacteria</taxon>
        <taxon>Bacillati</taxon>
        <taxon>Bacillota</taxon>
        <taxon>Bacilli</taxon>
        <taxon>Bacillales</taxon>
        <taxon>Paenibacillaceae</taxon>
        <taxon>Paenibacillus</taxon>
    </lineage>
</organism>
<feature type="binding site" evidence="6">
    <location>
        <position position="186"/>
    </location>
    <ligand>
        <name>urate</name>
        <dbReference type="ChEBI" id="CHEBI:17775"/>
    </ligand>
</feature>
<dbReference type="InterPro" id="IPR002042">
    <property type="entry name" value="Uricase"/>
</dbReference>
<evidence type="ECO:0000256" key="3">
    <source>
        <dbReference type="ARBA" id="ARBA00022631"/>
    </source>
</evidence>
<dbReference type="Pfam" id="PF01014">
    <property type="entry name" value="Uricase"/>
    <property type="match status" value="2"/>
</dbReference>
<feature type="binding site" evidence="6">
    <location>
        <position position="203"/>
    </location>
    <ligand>
        <name>5-hydroxyisourate</name>
        <dbReference type="ChEBI" id="CHEBI:18072"/>
    </ligand>
</feature>
<dbReference type="EC" id="1.7.3.3" evidence="5 7"/>
<name>A0A1B2DPD0_9BACL</name>
<dbReference type="PANTHER" id="PTHR42874">
    <property type="entry name" value="URICASE"/>
    <property type="match status" value="1"/>
</dbReference>
<dbReference type="PANTHER" id="PTHR42874:SF1">
    <property type="entry name" value="URICASE"/>
    <property type="match status" value="1"/>
</dbReference>
<feature type="binding site" evidence="6">
    <location>
        <position position="73"/>
    </location>
    <ligand>
        <name>5-hydroxyisourate</name>
        <dbReference type="ChEBI" id="CHEBI:18072"/>
    </ligand>
</feature>
<feature type="binding site" evidence="6">
    <location>
        <position position="73"/>
    </location>
    <ligand>
        <name>urate</name>
        <dbReference type="ChEBI" id="CHEBI:17775"/>
    </ligand>
</feature>
<comment type="pathway">
    <text evidence="1 5">Purine metabolism; urate degradation; (S)-allantoin from urate: step 1/3.</text>
</comment>
<dbReference type="UniPathway" id="UPA00394">
    <property type="reaction ID" value="UER00650"/>
</dbReference>
<protein>
    <recommendedName>
        <fullName evidence="5 7">Uricase</fullName>
        <ecNumber evidence="5 7">1.7.3.3</ecNumber>
    </recommendedName>
    <alternativeName>
        <fullName evidence="5">Urate oxidase</fullName>
    </alternativeName>
</protein>
<dbReference type="NCBIfam" id="TIGR03383">
    <property type="entry name" value="urate_oxi"/>
    <property type="match status" value="1"/>
</dbReference>
<comment type="function">
    <text evidence="5 7">Catalyzes the oxidation of uric acid to 5-hydroxyisourate, which is further processed to form (S)-allantoin.</text>
</comment>
<keyword evidence="3 5" id="KW-0659">Purine metabolism</keyword>
<evidence type="ECO:0000256" key="7">
    <source>
        <dbReference type="RuleBase" id="RU004455"/>
    </source>
</evidence>
<evidence type="ECO:0000256" key="1">
    <source>
        <dbReference type="ARBA" id="ARBA00004831"/>
    </source>
</evidence>
<evidence type="ECO:0000256" key="4">
    <source>
        <dbReference type="ARBA" id="ARBA00023002"/>
    </source>
</evidence>
<dbReference type="InterPro" id="IPR019842">
    <property type="entry name" value="Uricase_CS"/>
</dbReference>
<feature type="binding site" evidence="6">
    <location>
        <position position="73"/>
    </location>
    <ligand>
        <name>O2</name>
        <dbReference type="ChEBI" id="CHEBI:15379"/>
    </ligand>
</feature>
<feature type="binding site" evidence="6">
    <location>
        <position position="74"/>
    </location>
    <ligand>
        <name>5-hydroxyisourate</name>
        <dbReference type="ChEBI" id="CHEBI:18072"/>
    </ligand>
</feature>
<feature type="binding site" evidence="6">
    <location>
        <position position="74"/>
    </location>
    <ligand>
        <name>urate</name>
        <dbReference type="ChEBI" id="CHEBI:17775"/>
    </ligand>
</feature>
<feature type="binding site" evidence="6">
    <location>
        <position position="278"/>
    </location>
    <ligand>
        <name>O2</name>
        <dbReference type="ChEBI" id="CHEBI:15379"/>
    </ligand>
</feature>
<dbReference type="RefSeq" id="WP_099520577.1">
    <property type="nucleotide sequence ID" value="NZ_CP016808.1"/>
</dbReference>
<dbReference type="GO" id="GO:0006145">
    <property type="term" value="P:purine nucleobase catabolic process"/>
    <property type="evidence" value="ECO:0007669"/>
    <property type="project" value="TreeGrafter"/>
</dbReference>
<dbReference type="PROSITE" id="PS00366">
    <property type="entry name" value="URICASE"/>
    <property type="match status" value="1"/>
</dbReference>
<dbReference type="EMBL" id="CP016808">
    <property type="protein sequence ID" value="ANY69547.1"/>
    <property type="molecule type" value="Genomic_DNA"/>
</dbReference>
<dbReference type="PRINTS" id="PR00093">
    <property type="entry name" value="URICASE"/>
</dbReference>
<feature type="binding site" evidence="6">
    <location>
        <position position="186"/>
    </location>
    <ligand>
        <name>5-hydroxyisourate</name>
        <dbReference type="ChEBI" id="CHEBI:18072"/>
    </ligand>
</feature>
<dbReference type="AlphaFoldDB" id="A0A1B2DPD0"/>
<proteinExistence type="inferred from homology"/>
<dbReference type="SUPFAM" id="SSF55620">
    <property type="entry name" value="Tetrahydrobiopterin biosynthesis enzymes-like"/>
    <property type="match status" value="2"/>
</dbReference>
<evidence type="ECO:0000256" key="2">
    <source>
        <dbReference type="ARBA" id="ARBA00009760"/>
    </source>
</evidence>
<dbReference type="GO" id="GO:0019628">
    <property type="term" value="P:urate catabolic process"/>
    <property type="evidence" value="ECO:0007669"/>
    <property type="project" value="UniProtKB-UniPathway"/>
</dbReference>
<comment type="similarity">
    <text evidence="2 5 7">Belongs to the uricase family.</text>
</comment>
<feature type="binding site" evidence="6">
    <location>
        <position position="252"/>
    </location>
    <ligand>
        <name>urate</name>
        <dbReference type="ChEBI" id="CHEBI:17775"/>
    </ligand>
</feature>
<gene>
    <name evidence="8" type="ORF">BBD42_25950</name>
</gene>